<evidence type="ECO:0000259" key="5">
    <source>
        <dbReference type="SMART" id="SM00228"/>
    </source>
</evidence>
<dbReference type="Gene3D" id="2.30.42.10">
    <property type="match status" value="1"/>
</dbReference>
<dbReference type="InterPro" id="IPR001940">
    <property type="entry name" value="Peptidase_S1C"/>
</dbReference>
<dbReference type="InterPro" id="IPR036034">
    <property type="entry name" value="PDZ_sf"/>
</dbReference>
<evidence type="ECO:0000256" key="1">
    <source>
        <dbReference type="ARBA" id="ARBA00022670"/>
    </source>
</evidence>
<dbReference type="GO" id="GO:0006508">
    <property type="term" value="P:proteolysis"/>
    <property type="evidence" value="ECO:0007669"/>
    <property type="project" value="UniProtKB-KW"/>
</dbReference>
<dbReference type="EMBL" id="SJKB01000012">
    <property type="protein sequence ID" value="TCC56573.1"/>
    <property type="molecule type" value="Genomic_DNA"/>
</dbReference>
<dbReference type="Proteomes" id="UP000291144">
    <property type="component" value="Unassembled WGS sequence"/>
</dbReference>
<feature type="compositionally biased region" description="Low complexity" evidence="3">
    <location>
        <begin position="369"/>
        <end position="398"/>
    </location>
</feature>
<evidence type="ECO:0000256" key="3">
    <source>
        <dbReference type="SAM" id="MobiDB-lite"/>
    </source>
</evidence>
<evidence type="ECO:0000256" key="2">
    <source>
        <dbReference type="ARBA" id="ARBA00022801"/>
    </source>
</evidence>
<name>A0A4R0K8Q8_9ACTN</name>
<proteinExistence type="predicted"/>
<keyword evidence="4" id="KW-0472">Membrane</keyword>
<dbReference type="SUPFAM" id="SSF50494">
    <property type="entry name" value="Trypsin-like serine proteases"/>
    <property type="match status" value="1"/>
</dbReference>
<dbReference type="PANTHER" id="PTHR43343">
    <property type="entry name" value="PEPTIDASE S12"/>
    <property type="match status" value="1"/>
</dbReference>
<evidence type="ECO:0000256" key="4">
    <source>
        <dbReference type="SAM" id="Phobius"/>
    </source>
</evidence>
<dbReference type="Gene3D" id="2.40.10.120">
    <property type="match status" value="1"/>
</dbReference>
<feature type="compositionally biased region" description="Gly residues" evidence="3">
    <location>
        <begin position="358"/>
        <end position="368"/>
    </location>
</feature>
<accession>A0A4R0K8Q8</accession>
<feature type="compositionally biased region" description="Low complexity" evidence="3">
    <location>
        <begin position="1"/>
        <end position="120"/>
    </location>
</feature>
<dbReference type="InterPro" id="IPR051201">
    <property type="entry name" value="Chloro_Bact_Ser_Proteases"/>
</dbReference>
<evidence type="ECO:0000313" key="6">
    <source>
        <dbReference type="EMBL" id="TCC56573.1"/>
    </source>
</evidence>
<keyword evidence="7" id="KW-1185">Reference proteome</keyword>
<feature type="domain" description="PDZ" evidence="5">
    <location>
        <begin position="510"/>
        <end position="582"/>
    </location>
</feature>
<reference evidence="6 7" key="1">
    <citation type="submission" date="2019-02" db="EMBL/GenBank/DDBJ databases">
        <title>Kribbella capetownensis sp. nov. and Kribbella speibonae sp. nov., isolated from soil.</title>
        <authorList>
            <person name="Curtis S.M."/>
            <person name="Norton I."/>
            <person name="Everest G.J."/>
            <person name="Meyers P.R."/>
        </authorList>
    </citation>
    <scope>NUCLEOTIDE SEQUENCE [LARGE SCALE GENOMIC DNA]</scope>
    <source>
        <strain evidence="6 7">NRRL B-24813</strain>
    </source>
</reference>
<dbReference type="Pfam" id="PF13180">
    <property type="entry name" value="PDZ_2"/>
    <property type="match status" value="1"/>
</dbReference>
<dbReference type="OrthoDB" id="73775at2"/>
<feature type="region of interest" description="Disordered" evidence="3">
    <location>
        <begin position="334"/>
        <end position="479"/>
    </location>
</feature>
<feature type="region of interest" description="Disordered" evidence="3">
    <location>
        <begin position="1"/>
        <end position="141"/>
    </location>
</feature>
<dbReference type="GO" id="GO:0004252">
    <property type="term" value="F:serine-type endopeptidase activity"/>
    <property type="evidence" value="ECO:0007669"/>
    <property type="project" value="InterPro"/>
</dbReference>
<feature type="transmembrane region" description="Helical" evidence="4">
    <location>
        <begin position="143"/>
        <end position="164"/>
    </location>
</feature>
<evidence type="ECO:0000313" key="7">
    <source>
        <dbReference type="Proteomes" id="UP000291144"/>
    </source>
</evidence>
<dbReference type="SUPFAM" id="SSF50156">
    <property type="entry name" value="PDZ domain-like"/>
    <property type="match status" value="1"/>
</dbReference>
<dbReference type="PANTHER" id="PTHR43343:SF3">
    <property type="entry name" value="PROTEASE DO-LIKE 8, CHLOROPLASTIC"/>
    <property type="match status" value="1"/>
</dbReference>
<feature type="compositionally biased region" description="Gly residues" evidence="3">
    <location>
        <begin position="419"/>
        <end position="473"/>
    </location>
</feature>
<dbReference type="InterPro" id="IPR009003">
    <property type="entry name" value="Peptidase_S1_PA"/>
</dbReference>
<dbReference type="InterPro" id="IPR001478">
    <property type="entry name" value="PDZ"/>
</dbReference>
<feature type="compositionally biased region" description="Pro residues" evidence="3">
    <location>
        <begin position="121"/>
        <end position="134"/>
    </location>
</feature>
<dbReference type="SMART" id="SM00228">
    <property type="entry name" value="PDZ"/>
    <property type="match status" value="1"/>
</dbReference>
<sequence>MPQAGQGYQGQQQPAQQYAGPQQAGQQQPGQQYAGPQQYPGQQNAQQQAGPQYAGQQSAPQQAGQSAGQPPFGQQHVGQQYPGQPPYGQHMGQQHAGQPAYGQQHGGQQYPGPHYAGQPPYGQPPYYPFGPQAPRPGRRGRRLLGAGALGLAAVLVAGSVAWGIGRQAGGNGSQLSQQQFSASAVAAKVSPGLVDVNTVLGFEGARAAGTGIVLSSDGEVLTNHHVIEGATSITVTDIGNGKTYQAGVVGYDDQHDIAVLKLKDASGLETAKIGNSDKVALGDQVVGIGNAGGTGGTPSYAAGKVTGLNQAITATDENGQDPENLTGLIQTDANIQAGDSGGPLANASGEVIGVDTAGSGGNNGGQGRPGQAAATTGGSTIAVQAASTSGSATATQAADGNGTGNDNPFGDGSQDPFGNGNGGSFGDGSGGNGFGDGSGGNGFGDGSGNGNGFGDGSGGNGSGNGNGGSGNGQGQSTTEGFAIPINQAMDIADQIQDGKASDAVHIGDSPMLGISVVSNADVTGAAVGDVIADGKADDAGIAAGDVITSFAGHAVDSADALSSLLNKQHPGDKVEVGWTDQSGQQHKATIELITGPVR</sequence>
<dbReference type="PRINTS" id="PR00834">
    <property type="entry name" value="PROTEASES2C"/>
</dbReference>
<keyword evidence="1 6" id="KW-0645">Protease</keyword>
<comment type="caution">
    <text evidence="6">The sequence shown here is derived from an EMBL/GenBank/DDBJ whole genome shotgun (WGS) entry which is preliminary data.</text>
</comment>
<dbReference type="Pfam" id="PF13365">
    <property type="entry name" value="Trypsin_2"/>
    <property type="match status" value="1"/>
</dbReference>
<keyword evidence="2" id="KW-0378">Hydrolase</keyword>
<organism evidence="6 7">
    <name type="scientific">Kribbella pittospori</name>
    <dbReference type="NCBI Taxonomy" id="722689"/>
    <lineage>
        <taxon>Bacteria</taxon>
        <taxon>Bacillati</taxon>
        <taxon>Actinomycetota</taxon>
        <taxon>Actinomycetes</taxon>
        <taxon>Propionibacteriales</taxon>
        <taxon>Kribbellaceae</taxon>
        <taxon>Kribbella</taxon>
    </lineage>
</organism>
<protein>
    <submittedName>
        <fullName evidence="6">Trypsin-like serine protease</fullName>
    </submittedName>
</protein>
<keyword evidence="4" id="KW-0812">Transmembrane</keyword>
<gene>
    <name evidence="6" type="ORF">E0H73_32320</name>
</gene>
<dbReference type="AlphaFoldDB" id="A0A4R0K8Q8"/>
<keyword evidence="4" id="KW-1133">Transmembrane helix</keyword>